<dbReference type="Pfam" id="PF01420">
    <property type="entry name" value="Methylase_S"/>
    <property type="match status" value="2"/>
</dbReference>
<evidence type="ECO:0000256" key="3">
    <source>
        <dbReference type="ARBA" id="ARBA00023125"/>
    </source>
</evidence>
<dbReference type="InterPro" id="IPR044946">
    <property type="entry name" value="Restrct_endonuc_typeI_TRD_sf"/>
</dbReference>
<evidence type="ECO:0000313" key="6">
    <source>
        <dbReference type="Proteomes" id="UP000199666"/>
    </source>
</evidence>
<dbReference type="Proteomes" id="UP000199666">
    <property type="component" value="Unassembled WGS sequence"/>
</dbReference>
<dbReference type="AlphaFoldDB" id="A0A1I2Z5X8"/>
<protein>
    <submittedName>
        <fullName evidence="5">Restriction endonuclease S subunit</fullName>
    </submittedName>
</protein>
<dbReference type="OrthoDB" id="9816225at2"/>
<accession>A0A1I2Z5X8</accession>
<dbReference type="EMBL" id="FOPP01000009">
    <property type="protein sequence ID" value="SFH32979.1"/>
    <property type="molecule type" value="Genomic_DNA"/>
</dbReference>
<gene>
    <name evidence="5" type="ORF">SAMN04489864_1092</name>
</gene>
<keyword evidence="6" id="KW-1185">Reference proteome</keyword>
<comment type="similarity">
    <text evidence="1">Belongs to the type-I restriction system S methylase family.</text>
</comment>
<keyword evidence="5" id="KW-0540">Nuclease</keyword>
<dbReference type="SUPFAM" id="SSF116734">
    <property type="entry name" value="DNA methylase specificity domain"/>
    <property type="match status" value="2"/>
</dbReference>
<evidence type="ECO:0000259" key="4">
    <source>
        <dbReference type="Pfam" id="PF01420"/>
    </source>
</evidence>
<reference evidence="5 6" key="1">
    <citation type="submission" date="2016-10" db="EMBL/GenBank/DDBJ databases">
        <authorList>
            <person name="de Groot N.N."/>
        </authorList>
    </citation>
    <scope>NUCLEOTIDE SEQUENCE [LARGE SCALE GENOMIC DNA]</scope>
    <source>
        <strain evidence="5 6">DSM 18684</strain>
    </source>
</reference>
<keyword evidence="3" id="KW-0238">DNA-binding</keyword>
<dbReference type="GO" id="GO:0004519">
    <property type="term" value="F:endonuclease activity"/>
    <property type="evidence" value="ECO:0007669"/>
    <property type="project" value="UniProtKB-KW"/>
</dbReference>
<keyword evidence="2" id="KW-0680">Restriction system</keyword>
<feature type="domain" description="Type I restriction modification DNA specificity" evidence="4">
    <location>
        <begin position="31"/>
        <end position="167"/>
    </location>
</feature>
<proteinExistence type="inferred from homology"/>
<evidence type="ECO:0000313" key="5">
    <source>
        <dbReference type="EMBL" id="SFH32979.1"/>
    </source>
</evidence>
<dbReference type="CDD" id="cd17261">
    <property type="entry name" value="RMtype1_S_EcoKI-TRD2-CR2_like"/>
    <property type="match status" value="1"/>
</dbReference>
<sequence length="537" mass="60413">MSKTFLTIPLRHVTLSQKGVKPAVLKSKPFDESVPYLDINSLTTGNNNEFTFKELGNLATENDVLVVWDGSRSGLALQSRYGIIGSTLMKLTPVGIDTEYLYYFIKSRYEFINGNVTGGGIPHVNSELFFGLEIPYVSLSNQRNIVEDLKIKIDENASILNSQKNAIQSALIGNKVKGSNDKPIAEIIKDFKKAIFESAVSGELTSNWRMAHNVTYPEDSVSLGTVITEIKSGKSFRCLERPPVEDEIGVSKISSVSFDGYKENESKTCIDKEKVNAELFINSGDFLITRANTKELVGACAIVGKVSKKIMLSDKILRISFDRTKVLDQFVLLFLQSTQGREQIENYATGSQESMKNITQAELRSIVLKVPDLAEQKEIIKQAHVLLSTVTKIQNQYNEAIETFEELEKSILQNVFEADNLTKYQNNLMLEKIMENIYDEKSQLEFNRTLENKDRSKAKTIMKKAVTETSKLDIEDVLTQASAQIPAREVWKTSKYSKDIDSFYEAIKHKVAKTITWDLTKLDEEVPESIISLKSKS</sequence>
<organism evidence="5 6">
    <name type="scientific">Pedobacter insulae</name>
    <dbReference type="NCBI Taxonomy" id="414048"/>
    <lineage>
        <taxon>Bacteria</taxon>
        <taxon>Pseudomonadati</taxon>
        <taxon>Bacteroidota</taxon>
        <taxon>Sphingobacteriia</taxon>
        <taxon>Sphingobacteriales</taxon>
        <taxon>Sphingobacteriaceae</taxon>
        <taxon>Pedobacter</taxon>
    </lineage>
</organism>
<feature type="domain" description="Type I restriction modification DNA specificity" evidence="4">
    <location>
        <begin position="274"/>
        <end position="402"/>
    </location>
</feature>
<dbReference type="GO" id="GO:0009307">
    <property type="term" value="P:DNA restriction-modification system"/>
    <property type="evidence" value="ECO:0007669"/>
    <property type="project" value="UniProtKB-KW"/>
</dbReference>
<dbReference type="PANTHER" id="PTHR43140:SF1">
    <property type="entry name" value="TYPE I RESTRICTION ENZYME ECOKI SPECIFICITY SUBUNIT"/>
    <property type="match status" value="1"/>
</dbReference>
<dbReference type="Gene3D" id="3.90.220.20">
    <property type="entry name" value="DNA methylase specificity domains"/>
    <property type="match status" value="2"/>
</dbReference>
<keyword evidence="5" id="KW-0255">Endonuclease</keyword>
<evidence type="ECO:0000256" key="2">
    <source>
        <dbReference type="ARBA" id="ARBA00022747"/>
    </source>
</evidence>
<dbReference type="InterPro" id="IPR051212">
    <property type="entry name" value="Type-I_RE_S_subunit"/>
</dbReference>
<dbReference type="RefSeq" id="WP_090995747.1">
    <property type="nucleotide sequence ID" value="NZ_FOPP01000009.1"/>
</dbReference>
<evidence type="ECO:0000256" key="1">
    <source>
        <dbReference type="ARBA" id="ARBA00010923"/>
    </source>
</evidence>
<name>A0A1I2Z5X8_9SPHI</name>
<dbReference type="InterPro" id="IPR000055">
    <property type="entry name" value="Restrct_endonuc_typeI_TRD"/>
</dbReference>
<dbReference type="STRING" id="414048.SAMN04489864_1092"/>
<keyword evidence="5" id="KW-0378">Hydrolase</keyword>
<dbReference type="GO" id="GO:0003677">
    <property type="term" value="F:DNA binding"/>
    <property type="evidence" value="ECO:0007669"/>
    <property type="project" value="UniProtKB-KW"/>
</dbReference>
<dbReference type="PANTHER" id="PTHR43140">
    <property type="entry name" value="TYPE-1 RESTRICTION ENZYME ECOKI SPECIFICITY PROTEIN"/>
    <property type="match status" value="1"/>
</dbReference>